<name>A0ACB7HH45_MANES</name>
<protein>
    <submittedName>
        <fullName evidence="1">Uncharacterized protein</fullName>
    </submittedName>
</protein>
<evidence type="ECO:0000313" key="1">
    <source>
        <dbReference type="EMBL" id="KAG8651792.1"/>
    </source>
</evidence>
<evidence type="ECO:0000313" key="2">
    <source>
        <dbReference type="Proteomes" id="UP000091857"/>
    </source>
</evidence>
<dbReference type="Proteomes" id="UP000091857">
    <property type="component" value="Chromosome 6"/>
</dbReference>
<proteinExistence type="predicted"/>
<gene>
    <name evidence="1" type="ORF">MANES_06G021950v8</name>
</gene>
<keyword evidence="2" id="KW-1185">Reference proteome</keyword>
<dbReference type="EMBL" id="CM004392">
    <property type="protein sequence ID" value="KAG8651792.1"/>
    <property type="molecule type" value="Genomic_DNA"/>
</dbReference>
<reference evidence="2" key="1">
    <citation type="journal article" date="2016" name="Nat. Biotechnol.">
        <title>Sequencing wild and cultivated cassava and related species reveals extensive interspecific hybridization and genetic diversity.</title>
        <authorList>
            <person name="Bredeson J.V."/>
            <person name="Lyons J.B."/>
            <person name="Prochnik S.E."/>
            <person name="Wu G.A."/>
            <person name="Ha C.M."/>
            <person name="Edsinger-Gonzales E."/>
            <person name="Grimwood J."/>
            <person name="Schmutz J."/>
            <person name="Rabbi I.Y."/>
            <person name="Egesi C."/>
            <person name="Nauluvula P."/>
            <person name="Lebot V."/>
            <person name="Ndunguru J."/>
            <person name="Mkamilo G."/>
            <person name="Bart R.S."/>
            <person name="Setter T.L."/>
            <person name="Gleadow R.M."/>
            <person name="Kulakow P."/>
            <person name="Ferguson M.E."/>
            <person name="Rounsley S."/>
            <person name="Rokhsar D.S."/>
        </authorList>
    </citation>
    <scope>NUCLEOTIDE SEQUENCE [LARGE SCALE GENOMIC DNA]</scope>
    <source>
        <strain evidence="2">cv. AM560-2</strain>
    </source>
</reference>
<accession>A0ACB7HH45</accession>
<organism evidence="1 2">
    <name type="scientific">Manihot esculenta</name>
    <name type="common">Cassava</name>
    <name type="synonym">Jatropha manihot</name>
    <dbReference type="NCBI Taxonomy" id="3983"/>
    <lineage>
        <taxon>Eukaryota</taxon>
        <taxon>Viridiplantae</taxon>
        <taxon>Streptophyta</taxon>
        <taxon>Embryophyta</taxon>
        <taxon>Tracheophyta</taxon>
        <taxon>Spermatophyta</taxon>
        <taxon>Magnoliopsida</taxon>
        <taxon>eudicotyledons</taxon>
        <taxon>Gunneridae</taxon>
        <taxon>Pentapetalae</taxon>
        <taxon>rosids</taxon>
        <taxon>fabids</taxon>
        <taxon>Malpighiales</taxon>
        <taxon>Euphorbiaceae</taxon>
        <taxon>Crotonoideae</taxon>
        <taxon>Manihoteae</taxon>
        <taxon>Manihot</taxon>
    </lineage>
</organism>
<sequence>MSPHPSLLLNPCSPSHQLADHRANPVYPAESQPTCRHPHPSLSNQCTRHQSTRLEKMIDPSLHSSPTVYPENFSPSCNTRFLWRVASTFVKDVDVFVLKKLSKLGRRYAFIGVQNRSVMLNLIKILNFL</sequence>
<comment type="caution">
    <text evidence="1">The sequence shown here is derived from an EMBL/GenBank/DDBJ whole genome shotgun (WGS) entry which is preliminary data.</text>
</comment>